<proteinExistence type="predicted"/>
<geneLocation type="mitochondrion" evidence="1"/>
<accession>A0A1Y0B459</accession>
<sequence length="64" mass="7506">MKETCVKKRRVQSKSMVIRAEESFFKQKSRVHLALKNNHQSKKQIMSVCNEDGTRVENPTEVKE</sequence>
<reference evidence="1" key="1">
    <citation type="submission" date="2017-03" db="EMBL/GenBank/DDBJ databases">
        <title>The mitochondrial genome of the carnivorous plant Utricularia reniformis (Lentibulariaceae): structure, comparative analysis and evolutionary landmarks.</title>
        <authorList>
            <person name="Silva S.R."/>
            <person name="Alvarenga D.O."/>
            <person name="Michael T.P."/>
            <person name="Miranda V.F.O."/>
            <person name="Varani A.M."/>
        </authorList>
    </citation>
    <scope>NUCLEOTIDE SEQUENCE</scope>
</reference>
<name>A0A1Y0B459_9LAMI</name>
<gene>
    <name evidence="1" type="ORF">AEK19_MT2014</name>
</gene>
<keyword evidence="1" id="KW-0496">Mitochondrion</keyword>
<organism evidence="1">
    <name type="scientific">Utricularia reniformis</name>
    <dbReference type="NCBI Taxonomy" id="192314"/>
    <lineage>
        <taxon>Eukaryota</taxon>
        <taxon>Viridiplantae</taxon>
        <taxon>Streptophyta</taxon>
        <taxon>Embryophyta</taxon>
        <taxon>Tracheophyta</taxon>
        <taxon>Spermatophyta</taxon>
        <taxon>Magnoliopsida</taxon>
        <taxon>eudicotyledons</taxon>
        <taxon>Gunneridae</taxon>
        <taxon>Pentapetalae</taxon>
        <taxon>asterids</taxon>
        <taxon>lamiids</taxon>
        <taxon>Lamiales</taxon>
        <taxon>Lentibulariaceae</taxon>
        <taxon>Utricularia</taxon>
    </lineage>
</organism>
<protein>
    <submittedName>
        <fullName evidence="1">Uncharacterized protein</fullName>
    </submittedName>
</protein>
<dbReference type="EMBL" id="KY774314">
    <property type="protein sequence ID" value="ART32174.1"/>
    <property type="molecule type" value="Genomic_DNA"/>
</dbReference>
<evidence type="ECO:0000313" key="1">
    <source>
        <dbReference type="EMBL" id="ART32174.1"/>
    </source>
</evidence>
<dbReference type="AlphaFoldDB" id="A0A1Y0B459"/>